<sequence>MSDEKYFQNITTRERAIFEGAITMGALFHQFVGTPVDRDTAPSLEKAMEQSLTLQPCINSVEVKIDRETLENAGNEYQYLSLTGDMLDVKVTSEFEGVKVVVRMHYIEELQYPLMYVEEVDSSDH</sequence>
<comment type="pathway">
    <text evidence="1">Cofactor biosynthesis; 5,6,7,8-tetrahydromethanopterin biosynthesis.</text>
</comment>
<feature type="binding site" evidence="1">
    <location>
        <position position="19"/>
    </location>
    <ligand>
        <name>substrate</name>
    </ligand>
</feature>
<dbReference type="Pfam" id="PF04038">
    <property type="entry name" value="DHNA"/>
    <property type="match status" value="1"/>
</dbReference>
<dbReference type="EMBL" id="LN734822">
    <property type="protein sequence ID" value="CEL23900.1"/>
    <property type="molecule type" value="Genomic_DNA"/>
</dbReference>
<dbReference type="HAMAP" id="MF_02130">
    <property type="entry name" value="DHNA_arch"/>
    <property type="match status" value="1"/>
</dbReference>
<dbReference type="KEGG" id="mfi:DSM1535_1595"/>
<comment type="function">
    <text evidence="1">Catalyzes the conversion of 7,8-dihydroneopterin (H2Neo) to 6-hydroxymethyl-7,8-dihydropterin (6-HMD).</text>
</comment>
<evidence type="ECO:0000313" key="5">
    <source>
        <dbReference type="EMBL" id="CEL23900.1"/>
    </source>
</evidence>
<dbReference type="STRING" id="2162.BRM9_2086"/>
<dbReference type="Gene3D" id="3.30.1300.20">
    <property type="entry name" value="7,8-dihydroneopterin aldolase (MptD)"/>
    <property type="match status" value="1"/>
</dbReference>
<proteinExistence type="inferred from homology"/>
<organism evidence="3 6">
    <name type="scientific">Methanobacterium formicicum</name>
    <dbReference type="NCBI Taxonomy" id="2162"/>
    <lineage>
        <taxon>Archaea</taxon>
        <taxon>Methanobacteriati</taxon>
        <taxon>Methanobacteriota</taxon>
        <taxon>Methanomada group</taxon>
        <taxon>Methanobacteria</taxon>
        <taxon>Methanobacteriales</taxon>
        <taxon>Methanobacteriaceae</taxon>
        <taxon>Methanobacterium</taxon>
    </lineage>
</organism>
<comment type="similarity">
    <text evidence="1">Belongs to the archaeal dihydroneopterin aldolase family.</text>
</comment>
<accession>A0A089ZIY0</accession>
<dbReference type="PATRIC" id="fig|2162.10.peg.256"/>
<dbReference type="InterPro" id="IPR036839">
    <property type="entry name" value="MptD_sf"/>
</dbReference>
<dbReference type="InterPro" id="IPR007181">
    <property type="entry name" value="MtpD_C"/>
</dbReference>
<keyword evidence="1" id="KW-0456">Lyase</keyword>
<dbReference type="EMBL" id="CP006933">
    <property type="protein sequence ID" value="AIS32888.1"/>
    <property type="molecule type" value="Genomic_DNA"/>
</dbReference>
<evidence type="ECO:0000259" key="2">
    <source>
        <dbReference type="Pfam" id="PF04038"/>
    </source>
</evidence>
<evidence type="ECO:0000313" key="7">
    <source>
        <dbReference type="Proteomes" id="UP000062768"/>
    </source>
</evidence>
<protein>
    <recommendedName>
        <fullName evidence="1">Dihydroneopterin aldolase</fullName>
        <shortName evidence="1">DHNA</shortName>
        <ecNumber evidence="1">4.1.2.25</ecNumber>
    </recommendedName>
    <alternativeName>
        <fullName evidence="1">7,8-dihydroneopterin aldolase</fullName>
    </alternativeName>
</protein>
<dbReference type="UniPathway" id="UPA00065"/>
<dbReference type="RefSeq" id="WP_048073060.1">
    <property type="nucleotide sequence ID" value="NZ_CP006933.1"/>
</dbReference>
<reference evidence="5" key="3">
    <citation type="submission" date="2014-09" db="EMBL/GenBank/DDBJ databases">
        <authorList>
            <person name="Bishop-Lilly K.A."/>
            <person name="Broomall S.M."/>
            <person name="Chain P.S."/>
            <person name="Chertkov O."/>
            <person name="Coyne S.R."/>
            <person name="Daligault H.E."/>
            <person name="Davenport K.W."/>
            <person name="Erkkila T."/>
            <person name="Frey K.G."/>
            <person name="Gibbons H.S."/>
            <person name="Gu W."/>
            <person name="Jaissle J."/>
            <person name="Johnson S.L."/>
            <person name="Koroleva G.I."/>
            <person name="Ladner J.T."/>
            <person name="Lo C.-C."/>
            <person name="Minogue T.D."/>
            <person name="Munk C."/>
            <person name="Palacios G.F."/>
            <person name="Redden C.L."/>
            <person name="Rosenzweig C.N."/>
            <person name="Scholz M.B."/>
            <person name="Teshima H."/>
            <person name="Xu Y."/>
        </authorList>
    </citation>
    <scope>NUCLEOTIDE SEQUENCE</scope>
    <source>
        <strain evidence="5">Mb9</strain>
    </source>
</reference>
<dbReference type="GO" id="GO:2001118">
    <property type="term" value="P:tetrahydromethanopterin biosynthetic process"/>
    <property type="evidence" value="ECO:0007669"/>
    <property type="project" value="UniProtKB-UniRule"/>
</dbReference>
<dbReference type="InterPro" id="IPR027508">
    <property type="entry name" value="DHN_aldolase_MptD"/>
</dbReference>
<dbReference type="SUPFAM" id="SSF143560">
    <property type="entry name" value="MK0786-like"/>
    <property type="match status" value="1"/>
</dbReference>
<evidence type="ECO:0000313" key="3">
    <source>
        <dbReference type="EMBL" id="AIS32888.1"/>
    </source>
</evidence>
<name>A0A089ZIY0_METFO</name>
<gene>
    <name evidence="1" type="primary">mptD</name>
    <name evidence="3" type="ORF">BRM9_2086</name>
    <name evidence="4" type="ORF">DSM1535_1595</name>
    <name evidence="5" type="ORF">MB9_0245</name>
</gene>
<reference evidence="3" key="1">
    <citation type="submission" date="2013-12" db="EMBL/GenBank/DDBJ databases">
        <title>The complete genome sequence of Methanobacterium sp. BRM9.</title>
        <authorList>
            <consortium name="Pastoral Greenhouse Gas Research Consortium"/>
            <person name="Kelly W.J."/>
            <person name="Leahy S.C."/>
            <person name="Perry R."/>
            <person name="Li D."/>
            <person name="Altermann E."/>
            <person name="Lambie S.C."/>
            <person name="Attwood G.T."/>
        </authorList>
    </citation>
    <scope>NUCLEOTIDE SEQUENCE [LARGE SCALE GENOMIC DNA]</scope>
    <source>
        <strain evidence="3">BRM9</strain>
    </source>
</reference>
<dbReference type="AlphaFoldDB" id="A0A089ZIY0"/>
<evidence type="ECO:0000256" key="1">
    <source>
        <dbReference type="HAMAP-Rule" id="MF_02130"/>
    </source>
</evidence>
<keyword evidence="7" id="KW-1185">Reference proteome</keyword>
<feature type="binding site" evidence="1">
    <location>
        <position position="115"/>
    </location>
    <ligand>
        <name>substrate</name>
    </ligand>
</feature>
<dbReference type="GeneID" id="26738510"/>
<comment type="subunit">
    <text evidence="1">Homotetramer.</text>
</comment>
<dbReference type="EMBL" id="LN515531">
    <property type="protein sequence ID" value="CEA13927.1"/>
    <property type="molecule type" value="Genomic_DNA"/>
</dbReference>
<dbReference type="Proteomes" id="UP000062768">
    <property type="component" value="Chromosome I"/>
</dbReference>
<dbReference type="GO" id="GO:0004150">
    <property type="term" value="F:dihydroneopterin aldolase activity"/>
    <property type="evidence" value="ECO:0007669"/>
    <property type="project" value="UniProtKB-UniRule"/>
</dbReference>
<feature type="domain" description="Dihydroneopterin aldolase MtpD C-terminal" evidence="2">
    <location>
        <begin position="11"/>
        <end position="118"/>
    </location>
</feature>
<dbReference type="KEGG" id="mfc:BRM9_2086"/>
<evidence type="ECO:0000313" key="4">
    <source>
        <dbReference type="EMBL" id="CEA13927.1"/>
    </source>
</evidence>
<reference evidence="4" key="2">
    <citation type="submission" date="2014-08" db="EMBL/GenBank/DDBJ databases">
        <authorList>
            <person name="Wibberg D."/>
        </authorList>
    </citation>
    <scope>NUCLEOTIDE SEQUENCE</scope>
</reference>
<dbReference type="Proteomes" id="UP000029661">
    <property type="component" value="Chromosome"/>
</dbReference>
<dbReference type="EC" id="4.1.2.25" evidence="1"/>
<dbReference type="OrthoDB" id="132689at2157"/>
<comment type="catalytic activity">
    <reaction evidence="1">
        <text>7,8-dihydroneopterin = 6-hydroxymethyl-7,8-dihydropterin + glycolaldehyde</text>
        <dbReference type="Rhea" id="RHEA:10540"/>
        <dbReference type="ChEBI" id="CHEBI:17001"/>
        <dbReference type="ChEBI" id="CHEBI:17071"/>
        <dbReference type="ChEBI" id="CHEBI:44841"/>
        <dbReference type="EC" id="4.1.2.25"/>
    </reaction>
</comment>
<evidence type="ECO:0000313" key="6">
    <source>
        <dbReference type="Proteomes" id="UP000029661"/>
    </source>
</evidence>